<feature type="domain" description="OmpR/PhoB-type" evidence="6">
    <location>
        <begin position="1"/>
        <end position="97"/>
    </location>
</feature>
<dbReference type="PANTHER" id="PTHR35807:SF1">
    <property type="entry name" value="TRANSCRIPTIONAL REGULATOR REDD"/>
    <property type="match status" value="1"/>
</dbReference>
<keyword evidence="8" id="KW-1185">Reference proteome</keyword>
<dbReference type="GO" id="GO:0003677">
    <property type="term" value="F:DNA binding"/>
    <property type="evidence" value="ECO:0007669"/>
    <property type="project" value="UniProtKB-KW"/>
</dbReference>
<evidence type="ECO:0000259" key="6">
    <source>
        <dbReference type="PROSITE" id="PS51755"/>
    </source>
</evidence>
<dbReference type="CDD" id="cd15831">
    <property type="entry name" value="BTAD"/>
    <property type="match status" value="1"/>
</dbReference>
<dbReference type="InterPro" id="IPR016032">
    <property type="entry name" value="Sig_transdc_resp-reg_C-effctor"/>
</dbReference>
<keyword evidence="2" id="KW-0805">Transcription regulation</keyword>
<reference evidence="7 8" key="1">
    <citation type="submission" date="2021-03" db="EMBL/GenBank/DDBJ databases">
        <title>Sequencing the genomes of 1000 actinobacteria strains.</title>
        <authorList>
            <person name="Klenk H.-P."/>
        </authorList>
    </citation>
    <scope>NUCLEOTIDE SEQUENCE [LARGE SCALE GENOMIC DNA]</scope>
    <source>
        <strain evidence="7 8">DSM 44580</strain>
    </source>
</reference>
<evidence type="ECO:0000256" key="4">
    <source>
        <dbReference type="ARBA" id="ARBA00023163"/>
    </source>
</evidence>
<comment type="caution">
    <text evidence="7">The sequence shown here is derived from an EMBL/GenBank/DDBJ whole genome shotgun (WGS) entry which is preliminary data.</text>
</comment>
<dbReference type="InterPro" id="IPR001867">
    <property type="entry name" value="OmpR/PhoB-type_DNA-bd"/>
</dbReference>
<dbReference type="Pfam" id="PF00486">
    <property type="entry name" value="Trans_reg_C"/>
    <property type="match status" value="1"/>
</dbReference>
<dbReference type="SUPFAM" id="SSF52540">
    <property type="entry name" value="P-loop containing nucleoside triphosphate hydrolases"/>
    <property type="match status" value="1"/>
</dbReference>
<dbReference type="InterPro" id="IPR051677">
    <property type="entry name" value="AfsR-DnrI-RedD_regulator"/>
</dbReference>
<dbReference type="SMART" id="SM00862">
    <property type="entry name" value="Trans_reg_C"/>
    <property type="match status" value="1"/>
</dbReference>
<protein>
    <submittedName>
        <fullName evidence="7">DNA-binding SARP family transcriptional activator</fullName>
    </submittedName>
</protein>
<dbReference type="Gene3D" id="1.10.10.10">
    <property type="entry name" value="Winged helix-like DNA-binding domain superfamily/Winged helix DNA-binding domain"/>
    <property type="match status" value="1"/>
</dbReference>
<dbReference type="PRINTS" id="PR00364">
    <property type="entry name" value="DISEASERSIST"/>
</dbReference>
<proteinExistence type="inferred from homology"/>
<evidence type="ECO:0000256" key="5">
    <source>
        <dbReference type="PROSITE-ProRule" id="PRU01091"/>
    </source>
</evidence>
<sequence length="651" mass="70119">MSGQLRFELLGPVRAWLDGTEVDLGAPQQRALLGVLLLHEGAVATSDALVSAVWGETAPPAVGGMVRSYVSKLRRVLGDGRPATVIRSGAGGYSMPTQPGMLDLTDVRHHLAAAREARRTGELEVEAEQLRAALARWQGTPLSGVRGEYADRERTRLRQLWLSAVEDLAAADLELGRPAEAEAALAPLVIEHPLRERPRALLMLALYRSGRQAEALELYQQAVHLFTEELGLDPGEELRELQRRILRSDPGLAGPTPVRPLTSAERARKPMQLPPDLAEFTGHTGLVREIGGGLSGAVGVVPVHGLVGLPGIGKTTTAVHIGHQVAGDFPDGQFYVYLRQLADDPFPVLLRGIGAPEVPEDRAERAALWRTLTCGRKVLLVLDDAESAERVRELLPGPGGAAVLLTARQRLFGLTHATWHKVAGLSTQECLDLLRRTVGEARVAAEPDCARTLVELADGLPQVVHAVAARLAARPEWTLATAVRRLHAPATRLVEEPYADAVRALSPEQARALRLAAVPDGPDLSLAAAAAVLDRSAEQAEELLEALADRHLVEPLAQDRYRYLRPVREFARARALTEDGQAACHAALVRLAHHYAAGLRATEGTPEATAWRAAEQENLWACAVQTADLPGTPAHGLGRLLRAAEELAPLR</sequence>
<dbReference type="RefSeq" id="WP_086787772.1">
    <property type="nucleotide sequence ID" value="NZ_JAGIOO010000001.1"/>
</dbReference>
<dbReference type="InterPro" id="IPR005158">
    <property type="entry name" value="BTAD"/>
</dbReference>
<evidence type="ECO:0000313" key="8">
    <source>
        <dbReference type="Proteomes" id="UP001519363"/>
    </source>
</evidence>
<evidence type="ECO:0000256" key="2">
    <source>
        <dbReference type="ARBA" id="ARBA00023015"/>
    </source>
</evidence>
<evidence type="ECO:0000256" key="3">
    <source>
        <dbReference type="ARBA" id="ARBA00023125"/>
    </source>
</evidence>
<gene>
    <name evidence="7" type="ORF">JOF53_006419</name>
</gene>
<dbReference type="Pfam" id="PF03704">
    <property type="entry name" value="BTAD"/>
    <property type="match status" value="1"/>
</dbReference>
<accession>A0ABS5ALV2</accession>
<keyword evidence="3 5" id="KW-0238">DNA-binding</keyword>
<organism evidence="7 8">
    <name type="scientific">Crossiella equi</name>
    <dbReference type="NCBI Taxonomy" id="130796"/>
    <lineage>
        <taxon>Bacteria</taxon>
        <taxon>Bacillati</taxon>
        <taxon>Actinomycetota</taxon>
        <taxon>Actinomycetes</taxon>
        <taxon>Pseudonocardiales</taxon>
        <taxon>Pseudonocardiaceae</taxon>
        <taxon>Crossiella</taxon>
    </lineage>
</organism>
<dbReference type="InterPro" id="IPR027417">
    <property type="entry name" value="P-loop_NTPase"/>
</dbReference>
<keyword evidence="4" id="KW-0804">Transcription</keyword>
<dbReference type="PROSITE" id="PS51755">
    <property type="entry name" value="OMPR_PHOB"/>
    <property type="match status" value="1"/>
</dbReference>
<evidence type="ECO:0000256" key="1">
    <source>
        <dbReference type="ARBA" id="ARBA00005820"/>
    </source>
</evidence>
<feature type="DNA-binding region" description="OmpR/PhoB-type" evidence="5">
    <location>
        <begin position="1"/>
        <end position="97"/>
    </location>
</feature>
<name>A0ABS5ALV2_9PSEU</name>
<dbReference type="Gene3D" id="3.40.50.300">
    <property type="entry name" value="P-loop containing nucleotide triphosphate hydrolases"/>
    <property type="match status" value="1"/>
</dbReference>
<dbReference type="SMART" id="SM01043">
    <property type="entry name" value="BTAD"/>
    <property type="match status" value="1"/>
</dbReference>
<dbReference type="EMBL" id="JAGIOO010000001">
    <property type="protein sequence ID" value="MBP2477547.1"/>
    <property type="molecule type" value="Genomic_DNA"/>
</dbReference>
<dbReference type="InterPro" id="IPR036388">
    <property type="entry name" value="WH-like_DNA-bd_sf"/>
</dbReference>
<dbReference type="Proteomes" id="UP001519363">
    <property type="component" value="Unassembled WGS sequence"/>
</dbReference>
<dbReference type="Gene3D" id="1.25.40.10">
    <property type="entry name" value="Tetratricopeptide repeat domain"/>
    <property type="match status" value="1"/>
</dbReference>
<comment type="similarity">
    <text evidence="1">Belongs to the AfsR/DnrI/RedD regulatory family.</text>
</comment>
<dbReference type="SUPFAM" id="SSF48452">
    <property type="entry name" value="TPR-like"/>
    <property type="match status" value="1"/>
</dbReference>
<evidence type="ECO:0000313" key="7">
    <source>
        <dbReference type="EMBL" id="MBP2477547.1"/>
    </source>
</evidence>
<dbReference type="InterPro" id="IPR011990">
    <property type="entry name" value="TPR-like_helical_dom_sf"/>
</dbReference>
<dbReference type="PANTHER" id="PTHR35807">
    <property type="entry name" value="TRANSCRIPTIONAL REGULATOR REDD-RELATED"/>
    <property type="match status" value="1"/>
</dbReference>
<dbReference type="SUPFAM" id="SSF46894">
    <property type="entry name" value="C-terminal effector domain of the bipartite response regulators"/>
    <property type="match status" value="1"/>
</dbReference>